<evidence type="ECO:0000313" key="3">
    <source>
        <dbReference type="Proteomes" id="UP000183832"/>
    </source>
</evidence>
<evidence type="ECO:0000313" key="2">
    <source>
        <dbReference type="EMBL" id="CRL04261.1"/>
    </source>
</evidence>
<sequence length="72" mass="8364">MDITAWTCWALIIKSTHSWNNFNEVKEVKPLQKLVAIRDSQNPWFSKKQGSGKREGVNPRERDQGKQGFFTV</sequence>
<dbReference type="Proteomes" id="UP000183832">
    <property type="component" value="Unassembled WGS sequence"/>
</dbReference>
<feature type="region of interest" description="Disordered" evidence="1">
    <location>
        <begin position="42"/>
        <end position="72"/>
    </location>
</feature>
<dbReference type="AlphaFoldDB" id="A0A1J1IVM0"/>
<accession>A0A1J1IVM0</accession>
<organism evidence="2 3">
    <name type="scientific">Clunio marinus</name>
    <dbReference type="NCBI Taxonomy" id="568069"/>
    <lineage>
        <taxon>Eukaryota</taxon>
        <taxon>Metazoa</taxon>
        <taxon>Ecdysozoa</taxon>
        <taxon>Arthropoda</taxon>
        <taxon>Hexapoda</taxon>
        <taxon>Insecta</taxon>
        <taxon>Pterygota</taxon>
        <taxon>Neoptera</taxon>
        <taxon>Endopterygota</taxon>
        <taxon>Diptera</taxon>
        <taxon>Nematocera</taxon>
        <taxon>Chironomoidea</taxon>
        <taxon>Chironomidae</taxon>
        <taxon>Clunio</taxon>
    </lineage>
</organism>
<evidence type="ECO:0000256" key="1">
    <source>
        <dbReference type="SAM" id="MobiDB-lite"/>
    </source>
</evidence>
<keyword evidence="3" id="KW-1185">Reference proteome</keyword>
<gene>
    <name evidence="2" type="ORF">CLUMA_CG017360</name>
</gene>
<proteinExistence type="predicted"/>
<name>A0A1J1IVM0_9DIPT</name>
<feature type="compositionally biased region" description="Basic and acidic residues" evidence="1">
    <location>
        <begin position="52"/>
        <end position="65"/>
    </location>
</feature>
<dbReference type="EMBL" id="CVRI01000063">
    <property type="protein sequence ID" value="CRL04261.1"/>
    <property type="molecule type" value="Genomic_DNA"/>
</dbReference>
<protein>
    <submittedName>
        <fullName evidence="2">CLUMA_CG017360, isoform A</fullName>
    </submittedName>
</protein>
<reference evidence="2 3" key="1">
    <citation type="submission" date="2015-04" db="EMBL/GenBank/DDBJ databases">
        <authorList>
            <person name="Syromyatnikov M.Y."/>
            <person name="Popov V.N."/>
        </authorList>
    </citation>
    <scope>NUCLEOTIDE SEQUENCE [LARGE SCALE GENOMIC DNA]</scope>
</reference>